<keyword evidence="1" id="KW-0929">Antimicrobial</keyword>
<organism evidence="8 9">
    <name type="scientific">Rhinopithecimicrobium faecis</name>
    <dbReference type="NCBI Taxonomy" id="2820698"/>
    <lineage>
        <taxon>Bacteria</taxon>
        <taxon>Pseudomonadati</taxon>
        <taxon>Bacteroidota</taxon>
        <taxon>Sphingobacteriia</taxon>
        <taxon>Sphingobacteriales</taxon>
        <taxon>Sphingobacteriaceae</taxon>
        <taxon>Rhinopithecimicrobium</taxon>
    </lineage>
</organism>
<feature type="region of interest" description="Disordered" evidence="5">
    <location>
        <begin position="25"/>
        <end position="59"/>
    </location>
</feature>
<keyword evidence="3" id="KW-0378">Hydrolase</keyword>
<evidence type="ECO:0000256" key="3">
    <source>
        <dbReference type="ARBA" id="ARBA00022801"/>
    </source>
</evidence>
<evidence type="ECO:0000313" key="9">
    <source>
        <dbReference type="Proteomes" id="UP000679691"/>
    </source>
</evidence>
<dbReference type="Gene3D" id="3.10.350.10">
    <property type="entry name" value="LysM domain"/>
    <property type="match status" value="1"/>
</dbReference>
<dbReference type="PANTHER" id="PTHR33308">
    <property type="entry name" value="PEPTIDOGLYCAN HYDROLASE FLGJ"/>
    <property type="match status" value="1"/>
</dbReference>
<evidence type="ECO:0000259" key="7">
    <source>
        <dbReference type="PROSITE" id="PS51782"/>
    </source>
</evidence>
<protein>
    <recommendedName>
        <fullName evidence="4">Peptidoglycan hydrolase</fullName>
    </recommendedName>
</protein>
<dbReference type="SUPFAM" id="SSF54106">
    <property type="entry name" value="LysM domain"/>
    <property type="match status" value="1"/>
</dbReference>
<dbReference type="Pfam" id="PF01832">
    <property type="entry name" value="Glucosaminidase"/>
    <property type="match status" value="1"/>
</dbReference>
<keyword evidence="2" id="KW-0081">Bacteriolytic enzyme</keyword>
<comment type="caution">
    <text evidence="8">The sequence shown here is derived from an EMBL/GenBank/DDBJ whole genome shotgun (WGS) entry which is preliminary data.</text>
</comment>
<feature type="domain" description="LysM" evidence="7">
    <location>
        <begin position="240"/>
        <end position="283"/>
    </location>
</feature>
<feature type="signal peptide" evidence="6">
    <location>
        <begin position="1"/>
        <end position="23"/>
    </location>
</feature>
<dbReference type="SMART" id="SM00257">
    <property type="entry name" value="LysM"/>
    <property type="match status" value="1"/>
</dbReference>
<dbReference type="InterPro" id="IPR036779">
    <property type="entry name" value="LysM_dom_sf"/>
</dbReference>
<evidence type="ECO:0000256" key="5">
    <source>
        <dbReference type="SAM" id="MobiDB-lite"/>
    </source>
</evidence>
<evidence type="ECO:0000256" key="6">
    <source>
        <dbReference type="SAM" id="SignalP"/>
    </source>
</evidence>
<dbReference type="PANTHER" id="PTHR33308:SF9">
    <property type="entry name" value="PEPTIDOGLYCAN HYDROLASE FLGJ"/>
    <property type="match status" value="1"/>
</dbReference>
<dbReference type="InterPro" id="IPR018392">
    <property type="entry name" value="LysM"/>
</dbReference>
<dbReference type="Proteomes" id="UP000679691">
    <property type="component" value="Unassembled WGS sequence"/>
</dbReference>
<feature type="chain" id="PRO_5035777093" description="Peptidoglycan hydrolase" evidence="6">
    <location>
        <begin position="24"/>
        <end position="285"/>
    </location>
</feature>
<evidence type="ECO:0000313" key="8">
    <source>
        <dbReference type="EMBL" id="MBP3944219.1"/>
    </source>
</evidence>
<keyword evidence="6" id="KW-0732">Signal</keyword>
<dbReference type="Gene3D" id="1.10.530.10">
    <property type="match status" value="1"/>
</dbReference>
<keyword evidence="9" id="KW-1185">Reference proteome</keyword>
<dbReference type="InterPro" id="IPR002901">
    <property type="entry name" value="MGlyc_endo_b_GlcNAc-like_dom"/>
</dbReference>
<evidence type="ECO:0000256" key="4">
    <source>
        <dbReference type="ARBA" id="ARBA00032108"/>
    </source>
</evidence>
<dbReference type="GO" id="GO:0031640">
    <property type="term" value="P:killing of cells of another organism"/>
    <property type="evidence" value="ECO:0007669"/>
    <property type="project" value="UniProtKB-KW"/>
</dbReference>
<accession>A0A8T4HBC1</accession>
<dbReference type="InterPro" id="IPR051056">
    <property type="entry name" value="Glycosyl_Hydrolase_73"/>
</dbReference>
<dbReference type="RefSeq" id="WP_353547725.1">
    <property type="nucleotide sequence ID" value="NZ_JAGKSB010000014.1"/>
</dbReference>
<reference evidence="8" key="1">
    <citation type="submission" date="2021-03" db="EMBL/GenBank/DDBJ databases">
        <authorList>
            <person name="Lu T."/>
            <person name="Wang Q."/>
            <person name="Han X."/>
        </authorList>
    </citation>
    <scope>NUCLEOTIDE SEQUENCE</scope>
    <source>
        <strain evidence="8">WQ 2009</strain>
    </source>
</reference>
<dbReference type="GO" id="GO:0042742">
    <property type="term" value="P:defense response to bacterium"/>
    <property type="evidence" value="ECO:0007669"/>
    <property type="project" value="UniProtKB-KW"/>
</dbReference>
<dbReference type="AlphaFoldDB" id="A0A8T4HBC1"/>
<dbReference type="Pfam" id="PF01476">
    <property type="entry name" value="LysM"/>
    <property type="match status" value="1"/>
</dbReference>
<name>A0A8T4HBC1_9SPHI</name>
<gene>
    <name evidence="8" type="ORF">J5U18_11750</name>
</gene>
<dbReference type="EMBL" id="JAGKSB010000014">
    <property type="protein sequence ID" value="MBP3944219.1"/>
    <property type="molecule type" value="Genomic_DNA"/>
</dbReference>
<feature type="compositionally biased region" description="Polar residues" evidence="5">
    <location>
        <begin position="27"/>
        <end position="59"/>
    </location>
</feature>
<dbReference type="PROSITE" id="PS51257">
    <property type="entry name" value="PROKAR_LIPOPROTEIN"/>
    <property type="match status" value="1"/>
</dbReference>
<sequence>MNKFLLLATVLITLLGASCSARKSGPLQGSTHGKSTHQGASKSPHTGNSNKSNGRSTAGNDYIQRYQRVAIAEMNKYGIPASIKLAQALLESGAGNSYLAREANNHFGIKCGGIWKGRSVTRPDDAVNDCFRVYSNPEESFRDHSDFLLRKRYEGLFKLAKNDYKGWAKGLKAAGYATNPRYADLLIDMIERYELHRFDKGETFVEKEQREVIVLAEIKQHKITEPTRVAEQIKSPVAMRIHEVKVKETLYSLSRLYQVSVDQLKILNALPDDAISVGQLLVISK</sequence>
<dbReference type="SMART" id="SM00047">
    <property type="entry name" value="LYZ2"/>
    <property type="match status" value="1"/>
</dbReference>
<evidence type="ECO:0000256" key="2">
    <source>
        <dbReference type="ARBA" id="ARBA00022638"/>
    </source>
</evidence>
<dbReference type="GO" id="GO:0004040">
    <property type="term" value="F:amidase activity"/>
    <property type="evidence" value="ECO:0007669"/>
    <property type="project" value="InterPro"/>
</dbReference>
<evidence type="ECO:0000256" key="1">
    <source>
        <dbReference type="ARBA" id="ARBA00022529"/>
    </source>
</evidence>
<dbReference type="PROSITE" id="PS51782">
    <property type="entry name" value="LYSM"/>
    <property type="match status" value="1"/>
</dbReference>
<proteinExistence type="predicted"/>